<dbReference type="STRING" id="84135.GCA_001052115_00050"/>
<dbReference type="InterPro" id="IPR027396">
    <property type="entry name" value="DsrEFH-like"/>
</dbReference>
<accession>A0A2N6SGY4</accession>
<dbReference type="SUPFAM" id="SSF75169">
    <property type="entry name" value="DsrEFH-like"/>
    <property type="match status" value="1"/>
</dbReference>
<dbReference type="NCBIfam" id="TIGR03527">
    <property type="entry name" value="selenium_YedF"/>
    <property type="match status" value="1"/>
</dbReference>
<evidence type="ECO:0000313" key="1">
    <source>
        <dbReference type="EMBL" id="PMC53198.1"/>
    </source>
</evidence>
<evidence type="ECO:0000313" key="2">
    <source>
        <dbReference type="Proteomes" id="UP000235670"/>
    </source>
</evidence>
<comment type="caution">
    <text evidence="1">The sequence shown here is derived from an EMBL/GenBank/DDBJ whole genome shotgun (WGS) entry which is preliminary data.</text>
</comment>
<proteinExistence type="predicted"/>
<dbReference type="InterPro" id="IPR019870">
    <property type="entry name" value="Se_metab_YedF"/>
</dbReference>
<dbReference type="Proteomes" id="UP000235670">
    <property type="component" value="Unassembled WGS sequence"/>
</dbReference>
<dbReference type="Gene3D" id="3.40.1260.10">
    <property type="entry name" value="DsrEFH-like"/>
    <property type="match status" value="1"/>
</dbReference>
<sequence>MAKTYDVVIKSTGMGSGEQVLIDNLMKGFIHTLTQKEHVPQHIIFYGEGVKLTTKGSESLEDLAELESRGVKVLSCGICVDYYDLTDYLKVGGITTMSEVVDILSNSELVVEP</sequence>
<dbReference type="InterPro" id="IPR003787">
    <property type="entry name" value="Sulphur_relay_DsrE/F-like"/>
</dbReference>
<dbReference type="RefSeq" id="WP_102189348.1">
    <property type="nucleotide sequence ID" value="NZ_CAKARP010000029.1"/>
</dbReference>
<gene>
    <name evidence="1" type="primary">yedF</name>
    <name evidence="1" type="ORF">CJ218_01255</name>
</gene>
<reference evidence="1 2" key="1">
    <citation type="submission" date="2017-09" db="EMBL/GenBank/DDBJ databases">
        <title>Bacterial strain isolated from the female urinary microbiota.</title>
        <authorList>
            <person name="Thomas-White K."/>
            <person name="Kumar N."/>
            <person name="Forster S."/>
            <person name="Putonti C."/>
            <person name="Lawley T."/>
            <person name="Wolfe A.J."/>
        </authorList>
    </citation>
    <scope>NUCLEOTIDE SEQUENCE [LARGE SCALE GENOMIC DNA]</scope>
    <source>
        <strain evidence="1 2">UMB0186</strain>
    </source>
</reference>
<dbReference type="Pfam" id="PF02635">
    <property type="entry name" value="DsrE"/>
    <property type="match status" value="1"/>
</dbReference>
<organism evidence="1 2">
    <name type="scientific">Gemella sanguinis</name>
    <dbReference type="NCBI Taxonomy" id="84135"/>
    <lineage>
        <taxon>Bacteria</taxon>
        <taxon>Bacillati</taxon>
        <taxon>Bacillota</taxon>
        <taxon>Bacilli</taxon>
        <taxon>Bacillales</taxon>
        <taxon>Gemellaceae</taxon>
        <taxon>Gemella</taxon>
    </lineage>
</organism>
<keyword evidence="1" id="KW-0808">Transferase</keyword>
<name>A0A2N6SGY4_9BACL</name>
<protein>
    <submittedName>
        <fullName evidence="1">Sulfurtransferase-like selenium metabolism protein YedF</fullName>
    </submittedName>
</protein>
<dbReference type="EMBL" id="PNGT01000001">
    <property type="protein sequence ID" value="PMC53198.1"/>
    <property type="molecule type" value="Genomic_DNA"/>
</dbReference>
<dbReference type="OrthoDB" id="9801500at2"/>
<dbReference type="GO" id="GO:0016740">
    <property type="term" value="F:transferase activity"/>
    <property type="evidence" value="ECO:0007669"/>
    <property type="project" value="UniProtKB-KW"/>
</dbReference>
<dbReference type="AlphaFoldDB" id="A0A2N6SGY4"/>